<sequence length="152" mass="16254">MAGIPRVSSKLALSSPPSSILLGPPHFGPSSKPNPYSSHPFLPSSLSFESFHPLQRDDRIQIPVPDAFFLNSSKPLEQFSSNLSLLIASSPAPSGDTADRRRHLSPKDASACPDSPRRFPDVGSFQAVEHLGLDSIIGSINVANSTHKDPFG</sequence>
<feature type="region of interest" description="Disordered" evidence="1">
    <location>
        <begin position="90"/>
        <end position="119"/>
    </location>
</feature>
<evidence type="ECO:0000256" key="1">
    <source>
        <dbReference type="SAM" id="MobiDB-lite"/>
    </source>
</evidence>
<protein>
    <submittedName>
        <fullName evidence="2">Uncharacterized protein</fullName>
    </submittedName>
</protein>
<feature type="region of interest" description="Disordered" evidence="1">
    <location>
        <begin position="1"/>
        <end position="39"/>
    </location>
</feature>
<evidence type="ECO:0000313" key="2">
    <source>
        <dbReference type="EMBL" id="GMH30496.1"/>
    </source>
</evidence>
<organism evidence="2 3">
    <name type="scientific">Nepenthes gracilis</name>
    <name type="common">Slender pitcher plant</name>
    <dbReference type="NCBI Taxonomy" id="150966"/>
    <lineage>
        <taxon>Eukaryota</taxon>
        <taxon>Viridiplantae</taxon>
        <taxon>Streptophyta</taxon>
        <taxon>Embryophyta</taxon>
        <taxon>Tracheophyta</taxon>
        <taxon>Spermatophyta</taxon>
        <taxon>Magnoliopsida</taxon>
        <taxon>eudicotyledons</taxon>
        <taxon>Gunneridae</taxon>
        <taxon>Pentapetalae</taxon>
        <taxon>Caryophyllales</taxon>
        <taxon>Nepenthaceae</taxon>
        <taxon>Nepenthes</taxon>
    </lineage>
</organism>
<dbReference type="EMBL" id="BSYO01000038">
    <property type="protein sequence ID" value="GMH30496.1"/>
    <property type="molecule type" value="Genomic_DNA"/>
</dbReference>
<reference evidence="2" key="1">
    <citation type="submission" date="2023-05" db="EMBL/GenBank/DDBJ databases">
        <title>Nepenthes gracilis genome sequencing.</title>
        <authorList>
            <person name="Fukushima K."/>
        </authorList>
    </citation>
    <scope>NUCLEOTIDE SEQUENCE</scope>
    <source>
        <strain evidence="2">SING2019-196</strain>
    </source>
</reference>
<proteinExistence type="predicted"/>
<dbReference type="Proteomes" id="UP001279734">
    <property type="component" value="Unassembled WGS sequence"/>
</dbReference>
<name>A0AAD3Y878_NEPGR</name>
<comment type="caution">
    <text evidence="2">The sequence shown here is derived from an EMBL/GenBank/DDBJ whole genome shotgun (WGS) entry which is preliminary data.</text>
</comment>
<gene>
    <name evidence="2" type="ORF">Nepgr_032339</name>
</gene>
<evidence type="ECO:0000313" key="3">
    <source>
        <dbReference type="Proteomes" id="UP001279734"/>
    </source>
</evidence>
<accession>A0AAD3Y878</accession>
<keyword evidence="3" id="KW-1185">Reference proteome</keyword>
<feature type="compositionally biased region" description="Low complexity" evidence="1">
    <location>
        <begin position="8"/>
        <end position="25"/>
    </location>
</feature>
<dbReference type="AlphaFoldDB" id="A0AAD3Y878"/>